<dbReference type="GO" id="GO:0004849">
    <property type="term" value="F:uridine kinase activity"/>
    <property type="evidence" value="ECO:0007669"/>
    <property type="project" value="UniProtKB-EC"/>
</dbReference>
<dbReference type="EMBL" id="LNYN01000013">
    <property type="protein sequence ID" value="KTD37428.1"/>
    <property type="molecule type" value="Genomic_DNA"/>
</dbReference>
<dbReference type="OrthoDB" id="5645394at2"/>
<accession>A0A378JWZ9</accession>
<dbReference type="PANTHER" id="PTHR10285">
    <property type="entry name" value="URIDINE KINASE"/>
    <property type="match status" value="1"/>
</dbReference>
<evidence type="ECO:0000259" key="1">
    <source>
        <dbReference type="Pfam" id="PF00485"/>
    </source>
</evidence>
<protein>
    <submittedName>
        <fullName evidence="3">Uridine kinase</fullName>
        <ecNumber evidence="3">2.7.1.48</ecNumber>
    </submittedName>
</protein>
<evidence type="ECO:0000313" key="3">
    <source>
        <dbReference type="EMBL" id="STX63094.1"/>
    </source>
</evidence>
<dbReference type="Gene3D" id="3.40.50.300">
    <property type="entry name" value="P-loop containing nucleotide triphosphate hydrolases"/>
    <property type="match status" value="1"/>
</dbReference>
<evidence type="ECO:0000313" key="5">
    <source>
        <dbReference type="Proteomes" id="UP000254040"/>
    </source>
</evidence>
<dbReference type="PRINTS" id="PR00988">
    <property type="entry name" value="URIDINKINASE"/>
</dbReference>
<keyword evidence="3" id="KW-0808">Transferase</keyword>
<feature type="domain" description="Phosphoribulokinase/uridine kinase" evidence="1">
    <location>
        <begin position="5"/>
        <end position="185"/>
    </location>
</feature>
<dbReference type="Proteomes" id="UP000254040">
    <property type="component" value="Unassembled WGS sequence"/>
</dbReference>
<dbReference type="Proteomes" id="UP000054985">
    <property type="component" value="Unassembled WGS sequence"/>
</dbReference>
<dbReference type="AlphaFoldDB" id="A0A378JWZ9"/>
<dbReference type="InterPro" id="IPR006083">
    <property type="entry name" value="PRK/URK"/>
</dbReference>
<dbReference type="STRING" id="39962.Lmor_0620"/>
<dbReference type="RefSeq" id="WP_028385011.1">
    <property type="nucleotide sequence ID" value="NZ_CAAAJG010000024.1"/>
</dbReference>
<dbReference type="GO" id="GO:0005524">
    <property type="term" value="F:ATP binding"/>
    <property type="evidence" value="ECO:0007669"/>
    <property type="project" value="InterPro"/>
</dbReference>
<reference evidence="2 4" key="1">
    <citation type="submission" date="2015-11" db="EMBL/GenBank/DDBJ databases">
        <title>Genomic analysis of 38 Legionella species identifies large and diverse effector repertoires.</title>
        <authorList>
            <person name="Burstein D."/>
            <person name="Amaro F."/>
            <person name="Zusman T."/>
            <person name="Lifshitz Z."/>
            <person name="Cohen O."/>
            <person name="Gilbert J.A."/>
            <person name="Pupko T."/>
            <person name="Shuman H.A."/>
            <person name="Segal G."/>
        </authorList>
    </citation>
    <scope>NUCLEOTIDE SEQUENCE [LARGE SCALE GENOMIC DNA]</scope>
    <source>
        <strain evidence="2 4">ATCC 43877</strain>
    </source>
</reference>
<reference evidence="3 5" key="2">
    <citation type="submission" date="2018-06" db="EMBL/GenBank/DDBJ databases">
        <authorList>
            <consortium name="Pathogen Informatics"/>
            <person name="Doyle S."/>
        </authorList>
    </citation>
    <scope>NUCLEOTIDE SEQUENCE [LARGE SCALE GENOMIC DNA]</scope>
    <source>
        <strain evidence="3 5">NCTC12239</strain>
    </source>
</reference>
<evidence type="ECO:0000313" key="4">
    <source>
        <dbReference type="Proteomes" id="UP000054985"/>
    </source>
</evidence>
<keyword evidence="3" id="KW-0418">Kinase</keyword>
<sequence length="226" mass="25610">MPKFIFVTGATGSGKSTVADEMEFLIKEKGFSVATLNLDHYYLPQSKLDPDKPKNFDVPEALEQELIIAHLIALESGNAIERPTYDMTVSDRVPRGEVTFSPQDVIIVEGIFAGEYKRYLKRDTERLSVYLHSPQLNDNYTRKADRDSVERKKTPEHIKAMRANQMFCLFHYVAPHMTSSDIVIDNSWQPVASSSDSPSKVPMIIEDKLDRLMSFLSLEKSSTLGF</sequence>
<dbReference type="SUPFAM" id="SSF52540">
    <property type="entry name" value="P-loop containing nucleoside triphosphate hydrolases"/>
    <property type="match status" value="1"/>
</dbReference>
<evidence type="ECO:0000313" key="2">
    <source>
        <dbReference type="EMBL" id="KTD37428.1"/>
    </source>
</evidence>
<organism evidence="3 5">
    <name type="scientific">Legionella moravica</name>
    <dbReference type="NCBI Taxonomy" id="39962"/>
    <lineage>
        <taxon>Bacteria</taxon>
        <taxon>Pseudomonadati</taxon>
        <taxon>Pseudomonadota</taxon>
        <taxon>Gammaproteobacteria</taxon>
        <taxon>Legionellales</taxon>
        <taxon>Legionellaceae</taxon>
        <taxon>Legionella</taxon>
    </lineage>
</organism>
<dbReference type="InterPro" id="IPR027417">
    <property type="entry name" value="P-loop_NTPase"/>
</dbReference>
<dbReference type="EC" id="2.7.1.48" evidence="3"/>
<dbReference type="Pfam" id="PF00485">
    <property type="entry name" value="PRK"/>
    <property type="match status" value="1"/>
</dbReference>
<keyword evidence="4" id="KW-1185">Reference proteome</keyword>
<proteinExistence type="predicted"/>
<name>A0A378JWZ9_9GAMM</name>
<gene>
    <name evidence="3" type="primary">udk_2</name>
    <name evidence="2" type="ORF">Lmor_0620</name>
    <name evidence="3" type="ORF">NCTC12239_02036</name>
</gene>
<dbReference type="EMBL" id="UGOG01000001">
    <property type="protein sequence ID" value="STX63094.1"/>
    <property type="molecule type" value="Genomic_DNA"/>
</dbReference>